<comment type="function">
    <text evidence="8">Sodium-phosphate symporter.</text>
</comment>
<name>Q693N9_LITSI</name>
<evidence type="ECO:0000256" key="4">
    <source>
        <dbReference type="ARBA" id="ARBA00022592"/>
    </source>
</evidence>
<organism evidence="9">
    <name type="scientific">Litomosoides sigmodontis</name>
    <name type="common">Filarial nematode worm</name>
    <dbReference type="NCBI Taxonomy" id="42156"/>
    <lineage>
        <taxon>Eukaryota</taxon>
        <taxon>Metazoa</taxon>
        <taxon>Ecdysozoa</taxon>
        <taxon>Nematoda</taxon>
        <taxon>Chromadorea</taxon>
        <taxon>Rhabditida</taxon>
        <taxon>Spirurina</taxon>
        <taxon>Spiruromorpha</taxon>
        <taxon>Filarioidea</taxon>
        <taxon>Onchocercidae</taxon>
        <taxon>Litomosoides</taxon>
    </lineage>
</organism>
<keyword evidence="6 8" id="KW-1133">Transmembrane helix</keyword>
<dbReference type="EMBL" id="DQ211816">
    <property type="protein sequence ID" value="ABA63171.1"/>
    <property type="molecule type" value="mRNA"/>
</dbReference>
<evidence type="ECO:0000256" key="7">
    <source>
        <dbReference type="ARBA" id="ARBA00023136"/>
    </source>
</evidence>
<evidence type="ECO:0000256" key="2">
    <source>
        <dbReference type="ARBA" id="ARBA00009916"/>
    </source>
</evidence>
<evidence type="ECO:0000256" key="6">
    <source>
        <dbReference type="ARBA" id="ARBA00022989"/>
    </source>
</evidence>
<feature type="transmembrane region" description="Helical" evidence="8">
    <location>
        <begin position="461"/>
        <end position="483"/>
    </location>
</feature>
<feature type="transmembrane region" description="Helical" evidence="8">
    <location>
        <begin position="407"/>
        <end position="429"/>
    </location>
</feature>
<dbReference type="PANTHER" id="PTHR11101:SF67">
    <property type="entry name" value="PHOSPHATE TRANSPORTER"/>
    <property type="match status" value="1"/>
</dbReference>
<dbReference type="GO" id="GO:0035435">
    <property type="term" value="P:phosphate ion transmembrane transport"/>
    <property type="evidence" value="ECO:0007669"/>
    <property type="project" value="TreeGrafter"/>
</dbReference>
<dbReference type="EMBL" id="AY644700">
    <property type="protein sequence ID" value="AAT81598.2"/>
    <property type="molecule type" value="mRNA"/>
</dbReference>
<keyword evidence="4 8" id="KW-0592">Phosphate transport</keyword>
<evidence type="ECO:0000256" key="1">
    <source>
        <dbReference type="ARBA" id="ARBA00004141"/>
    </source>
</evidence>
<feature type="transmembrane region" description="Helical" evidence="8">
    <location>
        <begin position="165"/>
        <end position="187"/>
    </location>
</feature>
<dbReference type="EMBL" id="DQ211815">
    <property type="protein sequence ID" value="ABA63170.1"/>
    <property type="molecule type" value="mRNA"/>
</dbReference>
<evidence type="ECO:0000256" key="3">
    <source>
        <dbReference type="ARBA" id="ARBA00022448"/>
    </source>
</evidence>
<proteinExistence type="evidence at transcript level"/>
<evidence type="ECO:0000256" key="8">
    <source>
        <dbReference type="RuleBase" id="RU363058"/>
    </source>
</evidence>
<dbReference type="Pfam" id="PF01384">
    <property type="entry name" value="PHO4"/>
    <property type="match status" value="1"/>
</dbReference>
<dbReference type="AlphaFoldDB" id="Q693N9"/>
<evidence type="ECO:0000256" key="5">
    <source>
        <dbReference type="ARBA" id="ARBA00022692"/>
    </source>
</evidence>
<feature type="transmembrane region" description="Helical" evidence="8">
    <location>
        <begin position="109"/>
        <end position="128"/>
    </location>
</feature>
<keyword evidence="7 8" id="KW-0472">Membrane</keyword>
<reference evidence="10" key="1">
    <citation type="submission" date="2005-09" db="EMBL/GenBank/DDBJ databases">
        <title>Differential display of genes expressed in the filarial nematode Litomosoides sigmodontis reveals a putative phosphate permease up-regulated after depletion of Wolbachia endobacteria.</title>
        <authorList>
            <person name="Heider U."/>
            <person name="Blaxter M."/>
            <person name="Pfarr K.M."/>
            <person name="Hoerauf A."/>
        </authorList>
    </citation>
    <scope>NUCLEOTIDE SEQUENCE</scope>
</reference>
<feature type="transmembrane region" description="Helical" evidence="8">
    <location>
        <begin position="495"/>
        <end position="517"/>
    </location>
</feature>
<evidence type="ECO:0000313" key="9">
    <source>
        <dbReference type="EMBL" id="AAT81598.2"/>
    </source>
</evidence>
<dbReference type="GO" id="GO:0016020">
    <property type="term" value="C:membrane"/>
    <property type="evidence" value="ECO:0007669"/>
    <property type="project" value="UniProtKB-SubCell"/>
</dbReference>
<sequence>MSTLTVTTLMPSSSTMSEAFIAAFRNDVLWALICGVILAFVLGFAMGANDVANAFGTSVGSKVLTLRQAYILAVIFETLGALLIGYNVTDTVRKGVIDLTLYEDKPKEIFIGQIAILGGCSLWLLIATLARLPVSSTHSVTGATVGFGLMTRGVAGIQWKKIAHIVASWFLSPILSGVVSAVLYIIVDHSVLRRKDPFRCGLRALPIFYWFCIAFNIFTASYQGLKLLRLSKLPLWLSSLVSIGCATVGSIAIYFLLLPRLKIWINNSLGSNTARDDSFEVQTISNAVQLEGNVINQKCQASKTENVESSTVIKSDSKIIESMAKKGEEKKLTDNTVMKFIRWILPTDNRATDNRTMKIFSSIQAFTACFAGFAHGANDVGNAIAPLTALISIYSNLDVRQRSETPIYVLLYGVLAICVGLVVLGHHVIQTIGTDMSTINAASGFTIEFGAAVTSLTASKLGLPISTTHSLVGSVVFVGMVRAKKGVQWLIFRNIALSWILTLPISGLLAMGLTLILKFSL</sequence>
<keyword evidence="3 8" id="KW-0813">Transport</keyword>
<protein>
    <recommendedName>
        <fullName evidence="8">Phosphate transporter</fullName>
    </recommendedName>
</protein>
<reference evidence="9" key="2">
    <citation type="submission" date="2005-09" db="EMBL/GenBank/DDBJ databases">
        <title>Differential display of genes expressed in the filarial nematode Litomosoides sigmodontis reveals a putative phosphate permease up-regulated after depletion of Wolbachia endobacteria.</title>
        <authorList>
            <person name="Heider U."/>
            <person name="Blaxter M."/>
            <person name="Hoerauf A."/>
            <person name="Pfarr K."/>
        </authorList>
    </citation>
    <scope>NUCLEOTIDE SEQUENCE</scope>
</reference>
<comment type="similarity">
    <text evidence="2 8">Belongs to the inorganic phosphate transporter (PiT) (TC 2.A.20) family.</text>
</comment>
<evidence type="ECO:0000313" key="10">
    <source>
        <dbReference type="EMBL" id="ABA63170.1"/>
    </source>
</evidence>
<feature type="transmembrane region" description="Helical" evidence="8">
    <location>
        <begin position="237"/>
        <end position="258"/>
    </location>
</feature>
<feature type="transmembrane region" description="Helical" evidence="8">
    <location>
        <begin position="207"/>
        <end position="225"/>
    </location>
</feature>
<dbReference type="PANTHER" id="PTHR11101">
    <property type="entry name" value="PHOSPHATE TRANSPORTER"/>
    <property type="match status" value="1"/>
</dbReference>
<dbReference type="InterPro" id="IPR001204">
    <property type="entry name" value="Phos_transporter"/>
</dbReference>
<dbReference type="GO" id="GO:0005315">
    <property type="term" value="F:phosphate transmembrane transporter activity"/>
    <property type="evidence" value="ECO:0007669"/>
    <property type="project" value="InterPro"/>
</dbReference>
<keyword evidence="5 8" id="KW-0812">Transmembrane</keyword>
<comment type="subcellular location">
    <subcellularLocation>
        <location evidence="1 8">Membrane</location>
        <topology evidence="1 8">Multi-pass membrane protein</topology>
    </subcellularLocation>
</comment>
<feature type="transmembrane region" description="Helical" evidence="8">
    <location>
        <begin position="29"/>
        <end position="48"/>
    </location>
</feature>
<feature type="transmembrane region" description="Helical" evidence="8">
    <location>
        <begin position="69"/>
        <end position="89"/>
    </location>
</feature>
<accession>Q693N9</accession>